<sequence>MTHAIALLIPTGFRFDNPQGMEHPELRSLLRIENEPRESWGIVEITQINIANFRGVGEKWELGGFETRWLGDGRIRQEGVSRNEIAAKRMLLCSIRAVRHVRHTNETTLTLVLDGGIKNKRLLVSQRLHTEE</sequence>
<protein>
    <submittedName>
        <fullName evidence="1">Uncharacterized protein</fullName>
    </submittedName>
</protein>
<gene>
    <name evidence="1" type="ORF">WN48_10479</name>
</gene>
<dbReference type="AlphaFoldDB" id="A0A310SGC3"/>
<name>A0A310SGC3_9HYME</name>
<dbReference type="Proteomes" id="UP000250275">
    <property type="component" value="Unassembled WGS sequence"/>
</dbReference>
<organism evidence="1 2">
    <name type="scientific">Eufriesea mexicana</name>
    <dbReference type="NCBI Taxonomy" id="516756"/>
    <lineage>
        <taxon>Eukaryota</taxon>
        <taxon>Metazoa</taxon>
        <taxon>Ecdysozoa</taxon>
        <taxon>Arthropoda</taxon>
        <taxon>Hexapoda</taxon>
        <taxon>Insecta</taxon>
        <taxon>Pterygota</taxon>
        <taxon>Neoptera</taxon>
        <taxon>Endopterygota</taxon>
        <taxon>Hymenoptera</taxon>
        <taxon>Apocrita</taxon>
        <taxon>Aculeata</taxon>
        <taxon>Apoidea</taxon>
        <taxon>Anthophila</taxon>
        <taxon>Apidae</taxon>
        <taxon>Eufriesea</taxon>
    </lineage>
</organism>
<proteinExistence type="predicted"/>
<evidence type="ECO:0000313" key="1">
    <source>
        <dbReference type="EMBL" id="OAD53315.1"/>
    </source>
</evidence>
<dbReference type="EMBL" id="KQ767768">
    <property type="protein sequence ID" value="OAD53315.1"/>
    <property type="molecule type" value="Genomic_DNA"/>
</dbReference>
<evidence type="ECO:0000313" key="2">
    <source>
        <dbReference type="Proteomes" id="UP000250275"/>
    </source>
</evidence>
<reference evidence="1 2" key="1">
    <citation type="submission" date="2015-07" db="EMBL/GenBank/DDBJ databases">
        <title>The genome of Eufriesea mexicana.</title>
        <authorList>
            <person name="Pan H."/>
            <person name="Kapheim K."/>
        </authorList>
    </citation>
    <scope>NUCLEOTIDE SEQUENCE [LARGE SCALE GENOMIC DNA]</scope>
    <source>
        <strain evidence="1">0111107269</strain>
        <tissue evidence="1">Whole body</tissue>
    </source>
</reference>
<accession>A0A310SGC3</accession>
<keyword evidence="2" id="KW-1185">Reference proteome</keyword>